<name>X1TQS9_9ZZZZ</name>
<dbReference type="AlphaFoldDB" id="X1TQS9"/>
<dbReference type="EMBL" id="BARW01013670">
    <property type="protein sequence ID" value="GAI82394.1"/>
    <property type="molecule type" value="Genomic_DNA"/>
</dbReference>
<reference evidence="1" key="1">
    <citation type="journal article" date="2014" name="Front. Microbiol.">
        <title>High frequency of phylogenetically diverse reductive dehalogenase-homologous genes in deep subseafloor sedimentary metagenomes.</title>
        <authorList>
            <person name="Kawai M."/>
            <person name="Futagami T."/>
            <person name="Toyoda A."/>
            <person name="Takaki Y."/>
            <person name="Nishi S."/>
            <person name="Hori S."/>
            <person name="Arai W."/>
            <person name="Tsubouchi T."/>
            <person name="Morono Y."/>
            <person name="Uchiyama I."/>
            <person name="Ito T."/>
            <person name="Fujiyama A."/>
            <person name="Inagaki F."/>
            <person name="Takami H."/>
        </authorList>
    </citation>
    <scope>NUCLEOTIDE SEQUENCE</scope>
    <source>
        <strain evidence="1">Expedition CK06-06</strain>
    </source>
</reference>
<organism evidence="1">
    <name type="scientific">marine sediment metagenome</name>
    <dbReference type="NCBI Taxonomy" id="412755"/>
    <lineage>
        <taxon>unclassified sequences</taxon>
        <taxon>metagenomes</taxon>
        <taxon>ecological metagenomes</taxon>
    </lineage>
</organism>
<sequence>MKSYKEILEENDIFIIADIGVNYYDIADKENLSLLDSA</sequence>
<proteinExistence type="predicted"/>
<protein>
    <submittedName>
        <fullName evidence="1">Uncharacterized protein</fullName>
    </submittedName>
</protein>
<gene>
    <name evidence="1" type="ORF">S12H4_24878</name>
</gene>
<comment type="caution">
    <text evidence="1">The sequence shown here is derived from an EMBL/GenBank/DDBJ whole genome shotgun (WGS) entry which is preliminary data.</text>
</comment>
<accession>X1TQS9</accession>
<feature type="non-terminal residue" evidence="1">
    <location>
        <position position="38"/>
    </location>
</feature>
<evidence type="ECO:0000313" key="1">
    <source>
        <dbReference type="EMBL" id="GAI82394.1"/>
    </source>
</evidence>